<keyword evidence="2" id="KW-1185">Reference proteome</keyword>
<comment type="caution">
    <text evidence="1">The sequence shown here is derived from an EMBL/GenBank/DDBJ whole genome shotgun (WGS) entry which is preliminary data.</text>
</comment>
<gene>
    <name evidence="1" type="ORF">Patl1_10177</name>
</gene>
<evidence type="ECO:0000313" key="1">
    <source>
        <dbReference type="EMBL" id="KAJ0081473.1"/>
    </source>
</evidence>
<dbReference type="EMBL" id="CM047908">
    <property type="protein sequence ID" value="KAJ0081473.1"/>
    <property type="molecule type" value="Genomic_DNA"/>
</dbReference>
<accession>A0ACC1A526</accession>
<sequence>MEGYRKRMTFTIYIMVLLAFVTFGANAQDVGAVSPTPMESSGVALSVPALLAAIVSLLAWFF</sequence>
<organism evidence="1 2">
    <name type="scientific">Pistacia atlantica</name>
    <dbReference type="NCBI Taxonomy" id="434234"/>
    <lineage>
        <taxon>Eukaryota</taxon>
        <taxon>Viridiplantae</taxon>
        <taxon>Streptophyta</taxon>
        <taxon>Embryophyta</taxon>
        <taxon>Tracheophyta</taxon>
        <taxon>Spermatophyta</taxon>
        <taxon>Magnoliopsida</taxon>
        <taxon>eudicotyledons</taxon>
        <taxon>Gunneridae</taxon>
        <taxon>Pentapetalae</taxon>
        <taxon>rosids</taxon>
        <taxon>malvids</taxon>
        <taxon>Sapindales</taxon>
        <taxon>Anacardiaceae</taxon>
        <taxon>Pistacia</taxon>
    </lineage>
</organism>
<name>A0ACC1A526_9ROSI</name>
<protein>
    <submittedName>
        <fullName evidence="1">Uncharacterized protein</fullName>
    </submittedName>
</protein>
<proteinExistence type="predicted"/>
<dbReference type="Proteomes" id="UP001164250">
    <property type="component" value="Chromosome 12"/>
</dbReference>
<reference evidence="2" key="1">
    <citation type="journal article" date="2023" name="G3 (Bethesda)">
        <title>Genome assembly and association tests identify interacting loci associated with vigor, precocity, and sex in interspecific pistachio rootstocks.</title>
        <authorList>
            <person name="Palmer W."/>
            <person name="Jacygrad E."/>
            <person name="Sagayaradj S."/>
            <person name="Cavanaugh K."/>
            <person name="Han R."/>
            <person name="Bertier L."/>
            <person name="Beede B."/>
            <person name="Kafkas S."/>
            <person name="Golino D."/>
            <person name="Preece J."/>
            <person name="Michelmore R."/>
        </authorList>
    </citation>
    <scope>NUCLEOTIDE SEQUENCE [LARGE SCALE GENOMIC DNA]</scope>
</reference>
<evidence type="ECO:0000313" key="2">
    <source>
        <dbReference type="Proteomes" id="UP001164250"/>
    </source>
</evidence>